<evidence type="ECO:0000256" key="1">
    <source>
        <dbReference type="ARBA" id="ARBA00023015"/>
    </source>
</evidence>
<dbReference type="Proteomes" id="UP000541033">
    <property type="component" value="Unassembled WGS sequence"/>
</dbReference>
<sequence length="852" mass="93628">MIVGREESLGQAIEFVRAGISVDVVGARGSGRSTFLKALRLRLEDDDWSVVTIRGIASLRQHPLAALHLSGIGGENRSVSSLQDTASALRQRLEGPRSIIVLDDWDDLDESSWGVTESSRRTLGVPVILSRLQGLRARHTPSGLRASTLEPAYVIDMAPLRFEDMERALSSYLDAPIEASTVSRIYGETGGNIGLAVNLVDATLRDGSLERRRGKLLATRELWSMSLRAVLESYLEGLNESTRDALEIIAIAGFASLSTVRKLVDWETLELLQERSLVAIIQRGQSQLVTVTPPMLVEYFRHEPLSVRRIRLTELIREKLGTAESEQGVFHDQQLQIERSSERDAIFVRLLHERVRALRLVTATEWENSPIPSNAMRYIEALSQTISPATRAIVERVFSSTDRAAEDLFNQAMMINLECRWIAYVDQDLDAALLCARGSREGLGVFGRILDATEVEIRFSMGNLPPDFSELIEVTDDLPDSVKIKLLQVQLFVLVATARFGDAQRVYSELEQLTEPATGPRALFAATFLGQGDYTRCSELLIRGLDEANSYLDIEGLRVFGAGSMVARVQVGETSDLDSLVDSILAVGVPTPFPAGNQLALLSVGALTAIRNGHIATGEQRLADVERLAQSDGPLPGQSRAWAQAQLLVFNGQPAEAATLIRDASIDLWARQARFAALSGLLAAVEIDPTQDRVREARSYLAQVEGETAFRAQLEYFEATLDADLEGMLEAAAAFQLSGRIGAAIRALQQVKTVAGQQGRTDVALSATTRIAGIREAFGNERVDLARSNTGSVALTDREREVAQMAVAGRSNQEIAARLVLSVRTVETHMHRIMRKLDVSRRQDIRSHLLNR</sequence>
<evidence type="ECO:0000259" key="4">
    <source>
        <dbReference type="PROSITE" id="PS50043"/>
    </source>
</evidence>
<dbReference type="PANTHER" id="PTHR44688:SF16">
    <property type="entry name" value="DNA-BINDING TRANSCRIPTIONAL ACTIVATOR DEVR_DOSR"/>
    <property type="match status" value="1"/>
</dbReference>
<evidence type="ECO:0000256" key="2">
    <source>
        <dbReference type="ARBA" id="ARBA00023125"/>
    </source>
</evidence>
<name>A0A7X5TSZ0_9MICO</name>
<dbReference type="GO" id="GO:0006355">
    <property type="term" value="P:regulation of DNA-templated transcription"/>
    <property type="evidence" value="ECO:0007669"/>
    <property type="project" value="InterPro"/>
</dbReference>
<dbReference type="InterPro" id="IPR000792">
    <property type="entry name" value="Tscrpt_reg_LuxR_C"/>
</dbReference>
<keyword evidence="6" id="KW-1185">Reference proteome</keyword>
<reference evidence="5 6" key="1">
    <citation type="submission" date="2020-02" db="EMBL/GenBank/DDBJ databases">
        <title>Sequencing the genomes of 1000 actinobacteria strains.</title>
        <authorList>
            <person name="Klenk H.-P."/>
        </authorList>
    </citation>
    <scope>NUCLEOTIDE SEQUENCE [LARGE SCALE GENOMIC DNA]</scope>
    <source>
        <strain evidence="5 6">DSM 27960</strain>
    </source>
</reference>
<feature type="domain" description="HTH luxR-type" evidence="4">
    <location>
        <begin position="788"/>
        <end position="852"/>
    </location>
</feature>
<keyword evidence="1" id="KW-0805">Transcription regulation</keyword>
<proteinExistence type="predicted"/>
<comment type="caution">
    <text evidence="5">The sequence shown here is derived from an EMBL/GenBank/DDBJ whole genome shotgun (WGS) entry which is preliminary data.</text>
</comment>
<gene>
    <name evidence="5" type="ORF">FHX76_000842</name>
</gene>
<dbReference type="AlphaFoldDB" id="A0A7X5TSZ0"/>
<dbReference type="SUPFAM" id="SSF52540">
    <property type="entry name" value="P-loop containing nucleoside triphosphate hydrolases"/>
    <property type="match status" value="1"/>
</dbReference>
<dbReference type="CDD" id="cd06170">
    <property type="entry name" value="LuxR_C_like"/>
    <property type="match status" value="1"/>
</dbReference>
<keyword evidence="3" id="KW-0804">Transcription</keyword>
<dbReference type="InterPro" id="IPR036388">
    <property type="entry name" value="WH-like_DNA-bd_sf"/>
</dbReference>
<dbReference type="SUPFAM" id="SSF46894">
    <property type="entry name" value="C-terminal effector domain of the bipartite response regulators"/>
    <property type="match status" value="1"/>
</dbReference>
<dbReference type="EMBL" id="JAAMOX010000001">
    <property type="protein sequence ID" value="NIH52974.1"/>
    <property type="molecule type" value="Genomic_DNA"/>
</dbReference>
<dbReference type="Pfam" id="PF00196">
    <property type="entry name" value="GerE"/>
    <property type="match status" value="1"/>
</dbReference>
<dbReference type="PROSITE" id="PS00622">
    <property type="entry name" value="HTH_LUXR_1"/>
    <property type="match status" value="1"/>
</dbReference>
<dbReference type="SMART" id="SM00421">
    <property type="entry name" value="HTH_LUXR"/>
    <property type="match status" value="1"/>
</dbReference>
<evidence type="ECO:0000313" key="6">
    <source>
        <dbReference type="Proteomes" id="UP000541033"/>
    </source>
</evidence>
<evidence type="ECO:0000313" key="5">
    <source>
        <dbReference type="EMBL" id="NIH52974.1"/>
    </source>
</evidence>
<keyword evidence="2 5" id="KW-0238">DNA-binding</keyword>
<dbReference type="InterPro" id="IPR016032">
    <property type="entry name" value="Sig_transdc_resp-reg_C-effctor"/>
</dbReference>
<dbReference type="PROSITE" id="PS50043">
    <property type="entry name" value="HTH_LUXR_2"/>
    <property type="match status" value="1"/>
</dbReference>
<dbReference type="GO" id="GO:0003677">
    <property type="term" value="F:DNA binding"/>
    <property type="evidence" value="ECO:0007669"/>
    <property type="project" value="UniProtKB-KW"/>
</dbReference>
<dbReference type="Gene3D" id="1.10.10.10">
    <property type="entry name" value="Winged helix-like DNA-binding domain superfamily/Winged helix DNA-binding domain"/>
    <property type="match status" value="1"/>
</dbReference>
<dbReference type="PANTHER" id="PTHR44688">
    <property type="entry name" value="DNA-BINDING TRANSCRIPTIONAL ACTIVATOR DEVR_DOSR"/>
    <property type="match status" value="1"/>
</dbReference>
<accession>A0A7X5TSZ0</accession>
<dbReference type="PRINTS" id="PR00038">
    <property type="entry name" value="HTHLUXR"/>
</dbReference>
<dbReference type="RefSeq" id="WP_167148214.1">
    <property type="nucleotide sequence ID" value="NZ_JAAMOX010000001.1"/>
</dbReference>
<dbReference type="InterPro" id="IPR027417">
    <property type="entry name" value="P-loop_NTPase"/>
</dbReference>
<organism evidence="5 6">
    <name type="scientific">Lysinibacter cavernae</name>
    <dbReference type="NCBI Taxonomy" id="1640652"/>
    <lineage>
        <taxon>Bacteria</taxon>
        <taxon>Bacillati</taxon>
        <taxon>Actinomycetota</taxon>
        <taxon>Actinomycetes</taxon>
        <taxon>Micrococcales</taxon>
        <taxon>Microbacteriaceae</taxon>
        <taxon>Lysinibacter</taxon>
    </lineage>
</organism>
<evidence type="ECO:0000256" key="3">
    <source>
        <dbReference type="ARBA" id="ARBA00023163"/>
    </source>
</evidence>
<protein>
    <submittedName>
        <fullName evidence="5">DNA-binding CsgD family transcriptional regulator</fullName>
    </submittedName>
</protein>